<dbReference type="Pfam" id="PF00106">
    <property type="entry name" value="adh_short"/>
    <property type="match status" value="1"/>
</dbReference>
<keyword evidence="2" id="KW-0560">Oxidoreductase</keyword>
<dbReference type="PANTHER" id="PTHR43976:SF16">
    <property type="entry name" value="SHORT-CHAIN DEHYDROGENASE_REDUCTASE FAMILY PROTEIN"/>
    <property type="match status" value="1"/>
</dbReference>
<evidence type="ECO:0000256" key="2">
    <source>
        <dbReference type="ARBA" id="ARBA00023002"/>
    </source>
</evidence>
<dbReference type="Proteomes" id="UP001556367">
    <property type="component" value="Unassembled WGS sequence"/>
</dbReference>
<dbReference type="PANTHER" id="PTHR43976">
    <property type="entry name" value="SHORT CHAIN DEHYDROGENASE"/>
    <property type="match status" value="1"/>
</dbReference>
<accession>A0ABR3IX11</accession>
<keyword evidence="5" id="KW-1185">Reference proteome</keyword>
<organism evidence="4 5">
    <name type="scientific">Hohenbuehelia grisea</name>
    <dbReference type="NCBI Taxonomy" id="104357"/>
    <lineage>
        <taxon>Eukaryota</taxon>
        <taxon>Fungi</taxon>
        <taxon>Dikarya</taxon>
        <taxon>Basidiomycota</taxon>
        <taxon>Agaricomycotina</taxon>
        <taxon>Agaricomycetes</taxon>
        <taxon>Agaricomycetidae</taxon>
        <taxon>Agaricales</taxon>
        <taxon>Pleurotineae</taxon>
        <taxon>Pleurotaceae</taxon>
        <taxon>Hohenbuehelia</taxon>
    </lineage>
</organism>
<proteinExistence type="inferred from homology"/>
<gene>
    <name evidence="4" type="ORF">HGRIS_013845</name>
</gene>
<evidence type="ECO:0000313" key="4">
    <source>
        <dbReference type="EMBL" id="KAL0947769.1"/>
    </source>
</evidence>
<evidence type="ECO:0000256" key="3">
    <source>
        <dbReference type="RuleBase" id="RU000363"/>
    </source>
</evidence>
<evidence type="ECO:0000256" key="1">
    <source>
        <dbReference type="ARBA" id="ARBA00006484"/>
    </source>
</evidence>
<dbReference type="InterPro" id="IPR036291">
    <property type="entry name" value="NAD(P)-bd_dom_sf"/>
</dbReference>
<name>A0ABR3IX11_9AGAR</name>
<dbReference type="CDD" id="cd05374">
    <property type="entry name" value="17beta-HSD-like_SDR_c"/>
    <property type="match status" value="1"/>
</dbReference>
<dbReference type="EMBL" id="JASNQZ010000015">
    <property type="protein sequence ID" value="KAL0947769.1"/>
    <property type="molecule type" value="Genomic_DNA"/>
</dbReference>
<dbReference type="SUPFAM" id="SSF51735">
    <property type="entry name" value="NAD(P)-binding Rossmann-fold domains"/>
    <property type="match status" value="1"/>
</dbReference>
<reference evidence="5" key="1">
    <citation type="submission" date="2024-06" db="EMBL/GenBank/DDBJ databases">
        <title>Multi-omics analyses provide insights into the biosynthesis of the anticancer antibiotic pleurotin in Hohenbuehelia grisea.</title>
        <authorList>
            <person name="Weaver J.A."/>
            <person name="Alberti F."/>
        </authorList>
    </citation>
    <scope>NUCLEOTIDE SEQUENCE [LARGE SCALE GENOMIC DNA]</scope>
    <source>
        <strain evidence="5">T-177</strain>
    </source>
</reference>
<dbReference type="InterPro" id="IPR051911">
    <property type="entry name" value="SDR_oxidoreductase"/>
</dbReference>
<comment type="caution">
    <text evidence="4">The sequence shown here is derived from an EMBL/GenBank/DDBJ whole genome shotgun (WGS) entry which is preliminary data.</text>
</comment>
<dbReference type="PRINTS" id="PR00081">
    <property type="entry name" value="GDHRDH"/>
</dbReference>
<comment type="similarity">
    <text evidence="1 3">Belongs to the short-chain dehydrogenases/reductases (SDR) family.</text>
</comment>
<evidence type="ECO:0000313" key="5">
    <source>
        <dbReference type="Proteomes" id="UP001556367"/>
    </source>
</evidence>
<protein>
    <submittedName>
        <fullName evidence="4">Uncharacterized protein</fullName>
    </submittedName>
</protein>
<sequence>MSQYQCFPALIYNLGMSSKQLVWLVTGTSSGFGQRLVKSALGRGDYVIASARSLKKLEETLQKSPGNEEKLRLLELDVTSGFANIKHQIDAAVKIFGRIEVLVNNAAQVLLNTIEEGGTNCLREQFEVNVFGAIDTANAVIPYMRAQGSGTIVNIGSRSAWKPEIVGVGPYGSSKAALHALTETLALELAPFNIQVLLVAPGAFRTEGAYVYGEPWAKAELIPEYEAARGATSSRLAATRAVLKGDPDKAMEAVVDVVRGEGVASGRELPLYLILGDDAEVDIRAKLGKVGKALDEWVDVTRSLSLDTT</sequence>
<dbReference type="InterPro" id="IPR002347">
    <property type="entry name" value="SDR_fam"/>
</dbReference>
<dbReference type="PRINTS" id="PR00080">
    <property type="entry name" value="SDRFAMILY"/>
</dbReference>
<dbReference type="Gene3D" id="3.40.50.720">
    <property type="entry name" value="NAD(P)-binding Rossmann-like Domain"/>
    <property type="match status" value="1"/>
</dbReference>